<accession>A0A0C3I6Z4</accession>
<proteinExistence type="predicted"/>
<dbReference type="PANTHER" id="PTHR31912">
    <property type="entry name" value="IP13529P"/>
    <property type="match status" value="1"/>
</dbReference>
<evidence type="ECO:0000313" key="2">
    <source>
        <dbReference type="Proteomes" id="UP000054217"/>
    </source>
</evidence>
<dbReference type="PANTHER" id="PTHR31912:SF34">
    <property type="entry name" value="NOTOCHORD-RELATED PROTEIN"/>
    <property type="match status" value="1"/>
</dbReference>
<reference evidence="2" key="2">
    <citation type="submission" date="2015-01" db="EMBL/GenBank/DDBJ databases">
        <title>Evolutionary Origins and Diversification of the Mycorrhizal Mutualists.</title>
        <authorList>
            <consortium name="DOE Joint Genome Institute"/>
            <consortium name="Mycorrhizal Genomics Consortium"/>
            <person name="Kohler A."/>
            <person name="Kuo A."/>
            <person name="Nagy L.G."/>
            <person name="Floudas D."/>
            <person name="Copeland A."/>
            <person name="Barry K.W."/>
            <person name="Cichocki N."/>
            <person name="Veneault-Fourrey C."/>
            <person name="LaButti K."/>
            <person name="Lindquist E.A."/>
            <person name="Lipzen A."/>
            <person name="Lundell T."/>
            <person name="Morin E."/>
            <person name="Murat C."/>
            <person name="Riley R."/>
            <person name="Ohm R."/>
            <person name="Sun H."/>
            <person name="Tunlid A."/>
            <person name="Henrissat B."/>
            <person name="Grigoriev I.V."/>
            <person name="Hibbett D.S."/>
            <person name="Martin F."/>
        </authorList>
    </citation>
    <scope>NUCLEOTIDE SEQUENCE [LARGE SCALE GENOMIC DNA]</scope>
    <source>
        <strain evidence="2">Marx 270</strain>
    </source>
</reference>
<reference evidence="1 2" key="1">
    <citation type="submission" date="2014-04" db="EMBL/GenBank/DDBJ databases">
        <authorList>
            <consortium name="DOE Joint Genome Institute"/>
            <person name="Kuo A."/>
            <person name="Kohler A."/>
            <person name="Costa M.D."/>
            <person name="Nagy L.G."/>
            <person name="Floudas D."/>
            <person name="Copeland A."/>
            <person name="Barry K.W."/>
            <person name="Cichocki N."/>
            <person name="Veneault-Fourrey C."/>
            <person name="LaButti K."/>
            <person name="Lindquist E.A."/>
            <person name="Lipzen A."/>
            <person name="Lundell T."/>
            <person name="Morin E."/>
            <person name="Murat C."/>
            <person name="Sun H."/>
            <person name="Tunlid A."/>
            <person name="Henrissat B."/>
            <person name="Grigoriev I.V."/>
            <person name="Hibbett D.S."/>
            <person name="Martin F."/>
            <person name="Nordberg H.P."/>
            <person name="Cantor M.N."/>
            <person name="Hua S.X."/>
        </authorList>
    </citation>
    <scope>NUCLEOTIDE SEQUENCE [LARGE SCALE GENOMIC DNA]</scope>
    <source>
        <strain evidence="1 2">Marx 270</strain>
    </source>
</reference>
<name>A0A0C3I6Z4_PISTI</name>
<dbReference type="EMBL" id="KN832275">
    <property type="protein sequence ID" value="KIN92962.1"/>
    <property type="molecule type" value="Genomic_DNA"/>
</dbReference>
<gene>
    <name evidence="1" type="ORF">M404DRAFT_172105</name>
</gene>
<evidence type="ECO:0000313" key="1">
    <source>
        <dbReference type="EMBL" id="KIN92962.1"/>
    </source>
</evidence>
<sequence>MPNPLHIKSGGRLVLSVPLILFMDDVSGNISKQWNKHHVVYMSNASMPREMVEKEFCIHFVTSSPHATPLELMNGVSKSVRKTMEEGVITWDCKNKTEVMLIAYNVFIAGDNPMQAEECSHAGLHCNYFRRTCNVGGTNQEKMSDSGYMNLFKCGELHTPERTLAEIKKQVELAKLPGGTEKLKGAVASSGIHDPVSMSIINHLLELGKQLRKRKAGVPAKPEAEVQVQLEKEFELALGGLSLDDHINPLLGMPGVNIHQDTPTEILHTILLGIVKYFWGLTTYILEKAQQLNLFKAWLESINKDGLNSPTLGAEYICHYKGGLIGKHFKSLAQVMPYLIYDLVPQHVLDGWTLIGELVVLLWHTAIDDVDEYLTTLTHTIQNFLSISAQCAPSILITKAKFHFLLHLPDYIRRFGPAILFSTEQYESFNHVFWLASIYSNQQAPSHDTCQAFSGQDIIKHMVTGGHWYDEKMKKWVHAGEHITTFLKAHPEQNHLVGLPICCSIDIFTQCLTGYAQLPTIPGDQGKRSKISPCIQWHLTLSATINMPGEDSQVSKRSSLYYKCLAFTTVSLDKAAVGSHVVLCVAMVDEILVPHGKHHAQHIAVHCFKFLPELHPTLHVPQLRLPETIHQLVVTPEDILCVVNVQHDCMAEGKNCKEMQHVPIQQEHVETTKMHPTVVHASTNAYLLNTHALHNYQLISAVIPKALHSQIGSSIVVDHHSL</sequence>
<dbReference type="InParanoid" id="A0A0C3I6Z4"/>
<keyword evidence="2" id="KW-1185">Reference proteome</keyword>
<organism evidence="1 2">
    <name type="scientific">Pisolithus tinctorius Marx 270</name>
    <dbReference type="NCBI Taxonomy" id="870435"/>
    <lineage>
        <taxon>Eukaryota</taxon>
        <taxon>Fungi</taxon>
        <taxon>Dikarya</taxon>
        <taxon>Basidiomycota</taxon>
        <taxon>Agaricomycotina</taxon>
        <taxon>Agaricomycetes</taxon>
        <taxon>Agaricomycetidae</taxon>
        <taxon>Boletales</taxon>
        <taxon>Sclerodermatineae</taxon>
        <taxon>Pisolithaceae</taxon>
        <taxon>Pisolithus</taxon>
    </lineage>
</organism>
<dbReference type="AlphaFoldDB" id="A0A0C3I6Z4"/>
<dbReference type="STRING" id="870435.A0A0C3I6Z4"/>
<protein>
    <submittedName>
        <fullName evidence="1">Uncharacterized protein</fullName>
    </submittedName>
</protein>
<dbReference type="OrthoDB" id="2506088at2759"/>
<dbReference type="HOGENOM" id="CLU_004591_2_3_1"/>
<dbReference type="Proteomes" id="UP000054217">
    <property type="component" value="Unassembled WGS sequence"/>
</dbReference>